<feature type="compositionally biased region" description="Acidic residues" evidence="1">
    <location>
        <begin position="188"/>
        <end position="215"/>
    </location>
</feature>
<reference evidence="2" key="2">
    <citation type="submission" date="2020-11" db="EMBL/GenBank/DDBJ databases">
        <authorList>
            <person name="McCartney M.A."/>
            <person name="Auch B."/>
            <person name="Kono T."/>
            <person name="Mallez S."/>
            <person name="Becker A."/>
            <person name="Gohl D.M."/>
            <person name="Silverstein K.A.T."/>
            <person name="Koren S."/>
            <person name="Bechman K.B."/>
            <person name="Herman A."/>
            <person name="Abrahante J.E."/>
            <person name="Garbe J."/>
        </authorList>
    </citation>
    <scope>NUCLEOTIDE SEQUENCE</scope>
    <source>
        <strain evidence="2">Duluth1</strain>
        <tissue evidence="2">Whole animal</tissue>
    </source>
</reference>
<evidence type="ECO:0000256" key="1">
    <source>
        <dbReference type="SAM" id="MobiDB-lite"/>
    </source>
</evidence>
<dbReference type="Proteomes" id="UP000828390">
    <property type="component" value="Unassembled WGS sequence"/>
</dbReference>
<evidence type="ECO:0000313" key="2">
    <source>
        <dbReference type="EMBL" id="KAH3708829.1"/>
    </source>
</evidence>
<gene>
    <name evidence="2" type="ORF">DPMN_068288</name>
</gene>
<proteinExistence type="predicted"/>
<accession>A0A9D4BU38</accession>
<reference evidence="2" key="1">
    <citation type="journal article" date="2019" name="bioRxiv">
        <title>The Genome of the Zebra Mussel, Dreissena polymorpha: A Resource for Invasive Species Research.</title>
        <authorList>
            <person name="McCartney M.A."/>
            <person name="Auch B."/>
            <person name="Kono T."/>
            <person name="Mallez S."/>
            <person name="Zhang Y."/>
            <person name="Obille A."/>
            <person name="Becker A."/>
            <person name="Abrahante J.E."/>
            <person name="Garbe J."/>
            <person name="Badalamenti J.P."/>
            <person name="Herman A."/>
            <person name="Mangelson H."/>
            <person name="Liachko I."/>
            <person name="Sullivan S."/>
            <person name="Sone E.D."/>
            <person name="Koren S."/>
            <person name="Silverstein K.A.T."/>
            <person name="Beckman K.B."/>
            <person name="Gohl D.M."/>
        </authorList>
    </citation>
    <scope>NUCLEOTIDE SEQUENCE</scope>
    <source>
        <strain evidence="2">Duluth1</strain>
        <tissue evidence="2">Whole animal</tissue>
    </source>
</reference>
<dbReference type="AlphaFoldDB" id="A0A9D4BU38"/>
<name>A0A9D4BU38_DREPO</name>
<organism evidence="2 3">
    <name type="scientific">Dreissena polymorpha</name>
    <name type="common">Zebra mussel</name>
    <name type="synonym">Mytilus polymorpha</name>
    <dbReference type="NCBI Taxonomy" id="45954"/>
    <lineage>
        <taxon>Eukaryota</taxon>
        <taxon>Metazoa</taxon>
        <taxon>Spiralia</taxon>
        <taxon>Lophotrochozoa</taxon>
        <taxon>Mollusca</taxon>
        <taxon>Bivalvia</taxon>
        <taxon>Autobranchia</taxon>
        <taxon>Heteroconchia</taxon>
        <taxon>Euheterodonta</taxon>
        <taxon>Imparidentia</taxon>
        <taxon>Neoheterodontei</taxon>
        <taxon>Myida</taxon>
        <taxon>Dreissenoidea</taxon>
        <taxon>Dreissenidae</taxon>
        <taxon>Dreissena</taxon>
    </lineage>
</organism>
<evidence type="ECO:0000313" key="3">
    <source>
        <dbReference type="Proteomes" id="UP000828390"/>
    </source>
</evidence>
<feature type="region of interest" description="Disordered" evidence="1">
    <location>
        <begin position="183"/>
        <end position="225"/>
    </location>
</feature>
<comment type="caution">
    <text evidence="2">The sequence shown here is derived from an EMBL/GenBank/DDBJ whole genome shotgun (WGS) entry which is preliminary data.</text>
</comment>
<dbReference type="EMBL" id="JAIWYP010000014">
    <property type="protein sequence ID" value="KAH3708829.1"/>
    <property type="molecule type" value="Genomic_DNA"/>
</dbReference>
<sequence length="225" mass="25251">MLLGGQAVAIRLGKQLKQTNKKIREQLSLYNAVGGEVVKMPTHLSFEDVKSCDSKLWDILKSSDVGAWRTSVPVSVKQQAVHLFCMTQRAAEEKELLISEMKSTLHFFSNEHSGLLNKVLDNVKGDMPVIIKEGLYVEMKFNSLLKAFQSYLPDLTLTLLSDFAQKVGLTSVQEARISEINDGNLPEYELEPSEPTDVILSDEDFTDSDSDNDSDGDNKMFKRHH</sequence>
<keyword evidence="3" id="KW-1185">Reference proteome</keyword>
<protein>
    <submittedName>
        <fullName evidence="2">Uncharacterized protein</fullName>
    </submittedName>
</protein>
<feature type="compositionally biased region" description="Basic and acidic residues" evidence="1">
    <location>
        <begin position="216"/>
        <end position="225"/>
    </location>
</feature>